<sequence>MRHTGLAARMIFAERFTAAVIDRPFYAGLRMVAARPRVSEPTPTVAPAEPQPAAPMPRAA</sequence>
<accession>A0ABS7TJB5</accession>
<dbReference type="EMBL" id="JAIRAU010000001">
    <property type="protein sequence ID" value="MBZ5708315.1"/>
    <property type="molecule type" value="Genomic_DNA"/>
</dbReference>
<feature type="compositionally biased region" description="Pro residues" evidence="1">
    <location>
        <begin position="49"/>
        <end position="60"/>
    </location>
</feature>
<evidence type="ECO:0000313" key="2">
    <source>
        <dbReference type="EMBL" id="MBZ5708315.1"/>
    </source>
</evidence>
<comment type="caution">
    <text evidence="2">The sequence shown here is derived from an EMBL/GenBank/DDBJ whole genome shotgun (WGS) entry which is preliminary data.</text>
</comment>
<evidence type="ECO:0000313" key="3">
    <source>
        <dbReference type="Proteomes" id="UP001139031"/>
    </source>
</evidence>
<name>A0ABS7TJB5_9BACT</name>
<feature type="region of interest" description="Disordered" evidence="1">
    <location>
        <begin position="37"/>
        <end position="60"/>
    </location>
</feature>
<proteinExistence type="predicted"/>
<dbReference type="Proteomes" id="UP001139031">
    <property type="component" value="Unassembled WGS sequence"/>
</dbReference>
<reference evidence="2" key="1">
    <citation type="submission" date="2021-08" db="EMBL/GenBank/DDBJ databases">
        <authorList>
            <person name="Stevens D.C."/>
        </authorList>
    </citation>
    <scope>NUCLEOTIDE SEQUENCE</scope>
    <source>
        <strain evidence="2">DSM 53165</strain>
    </source>
</reference>
<evidence type="ECO:0000256" key="1">
    <source>
        <dbReference type="SAM" id="MobiDB-lite"/>
    </source>
</evidence>
<protein>
    <submittedName>
        <fullName evidence="2">Uncharacterized protein</fullName>
    </submittedName>
</protein>
<keyword evidence="3" id="KW-1185">Reference proteome</keyword>
<gene>
    <name evidence="2" type="ORF">K7C98_03535</name>
</gene>
<organism evidence="2 3">
    <name type="scientific">Nannocystis pusilla</name>
    <dbReference type="NCBI Taxonomy" id="889268"/>
    <lineage>
        <taxon>Bacteria</taxon>
        <taxon>Pseudomonadati</taxon>
        <taxon>Myxococcota</taxon>
        <taxon>Polyangia</taxon>
        <taxon>Nannocystales</taxon>
        <taxon>Nannocystaceae</taxon>
        <taxon>Nannocystis</taxon>
    </lineage>
</organism>
<dbReference type="RefSeq" id="WP_224190065.1">
    <property type="nucleotide sequence ID" value="NZ_JAIRAU010000001.1"/>
</dbReference>